<organism evidence="1 2">
    <name type="scientific">Pichia membranifaciens NRRL Y-2026</name>
    <dbReference type="NCBI Taxonomy" id="763406"/>
    <lineage>
        <taxon>Eukaryota</taxon>
        <taxon>Fungi</taxon>
        <taxon>Dikarya</taxon>
        <taxon>Ascomycota</taxon>
        <taxon>Saccharomycotina</taxon>
        <taxon>Pichiomycetes</taxon>
        <taxon>Pichiales</taxon>
        <taxon>Pichiaceae</taxon>
        <taxon>Pichia</taxon>
    </lineage>
</organism>
<dbReference type="OrthoDB" id="3999883at2759"/>
<dbReference type="EMBL" id="KV454004">
    <property type="protein sequence ID" value="ODQ45707.1"/>
    <property type="molecule type" value="Genomic_DNA"/>
</dbReference>
<dbReference type="GeneID" id="30177036"/>
<name>A0A1E3NHV0_9ASCO</name>
<evidence type="ECO:0000313" key="1">
    <source>
        <dbReference type="EMBL" id="ODQ45707.1"/>
    </source>
</evidence>
<reference evidence="1 2" key="1">
    <citation type="journal article" date="2016" name="Proc. Natl. Acad. Sci. U.S.A.">
        <title>Comparative genomics of biotechnologically important yeasts.</title>
        <authorList>
            <person name="Riley R."/>
            <person name="Haridas S."/>
            <person name="Wolfe K.H."/>
            <person name="Lopes M.R."/>
            <person name="Hittinger C.T."/>
            <person name="Goeker M."/>
            <person name="Salamov A.A."/>
            <person name="Wisecaver J.H."/>
            <person name="Long T.M."/>
            <person name="Calvey C.H."/>
            <person name="Aerts A.L."/>
            <person name="Barry K.W."/>
            <person name="Choi C."/>
            <person name="Clum A."/>
            <person name="Coughlan A.Y."/>
            <person name="Deshpande S."/>
            <person name="Douglass A.P."/>
            <person name="Hanson S.J."/>
            <person name="Klenk H.-P."/>
            <person name="LaButti K.M."/>
            <person name="Lapidus A."/>
            <person name="Lindquist E.A."/>
            <person name="Lipzen A.M."/>
            <person name="Meier-Kolthoff J.P."/>
            <person name="Ohm R.A."/>
            <person name="Otillar R.P."/>
            <person name="Pangilinan J.L."/>
            <person name="Peng Y."/>
            <person name="Rokas A."/>
            <person name="Rosa C.A."/>
            <person name="Scheuner C."/>
            <person name="Sibirny A.A."/>
            <person name="Slot J.C."/>
            <person name="Stielow J.B."/>
            <person name="Sun H."/>
            <person name="Kurtzman C.P."/>
            <person name="Blackwell M."/>
            <person name="Grigoriev I.V."/>
            <person name="Jeffries T.W."/>
        </authorList>
    </citation>
    <scope>NUCLEOTIDE SEQUENCE [LARGE SCALE GENOMIC DNA]</scope>
    <source>
        <strain evidence="1 2">NRRL Y-2026</strain>
    </source>
</reference>
<dbReference type="Proteomes" id="UP000094455">
    <property type="component" value="Unassembled WGS sequence"/>
</dbReference>
<evidence type="ECO:0000313" key="2">
    <source>
        <dbReference type="Proteomes" id="UP000094455"/>
    </source>
</evidence>
<keyword evidence="2" id="KW-1185">Reference proteome</keyword>
<accession>A0A1E3NHV0</accession>
<gene>
    <name evidence="1" type="ORF">PICMEDRAFT_143896</name>
</gene>
<proteinExistence type="predicted"/>
<protein>
    <submittedName>
        <fullName evidence="1">Uncharacterized protein</fullName>
    </submittedName>
</protein>
<dbReference type="AlphaFoldDB" id="A0A1E3NHV0"/>
<dbReference type="RefSeq" id="XP_019016820.1">
    <property type="nucleotide sequence ID" value="XM_019160349.1"/>
</dbReference>
<sequence>MPVELLMRPIMRPLVLVKSILISPHRRSSRYIPHYIDLDESKCSEYAYRKRFGTGSKIWDVYDTKTEGSGPAGPTSQNESLFWFSRSRAVKGAYKMYSAQIRHTGPKGEDEPVATCRAGLRSNVLLIRAPQAPVAELGWHPISHKVDALGSYRMFTLADGNTYQWTTEGKFLEKVKNVGEKESEVRERVARVAPAGSVGFNLIVDDTKIPREIALCSALISWVDQWNTNLSLGGIYYARQPFHARWKRD</sequence>